<dbReference type="PROSITE" id="PS00622">
    <property type="entry name" value="HTH_LUXR_1"/>
    <property type="match status" value="1"/>
</dbReference>
<dbReference type="SUPFAM" id="SSF75516">
    <property type="entry name" value="Pheromone-binding domain of LuxR-like quorum-sensing transcription factors"/>
    <property type="match status" value="1"/>
</dbReference>
<dbReference type="GO" id="GO:0006355">
    <property type="term" value="P:regulation of DNA-templated transcription"/>
    <property type="evidence" value="ECO:0007669"/>
    <property type="project" value="InterPro"/>
</dbReference>
<evidence type="ECO:0000259" key="4">
    <source>
        <dbReference type="PROSITE" id="PS50043"/>
    </source>
</evidence>
<dbReference type="PANTHER" id="PTHR44688">
    <property type="entry name" value="DNA-BINDING TRANSCRIPTIONAL ACTIVATOR DEVR_DOSR"/>
    <property type="match status" value="1"/>
</dbReference>
<dbReference type="EMBL" id="FMAE01000016">
    <property type="protein sequence ID" value="SCB51209.1"/>
    <property type="molecule type" value="Genomic_DNA"/>
</dbReference>
<dbReference type="PRINTS" id="PR00038">
    <property type="entry name" value="HTHLUXR"/>
</dbReference>
<reference evidence="5 6" key="1">
    <citation type="submission" date="2016-08" db="EMBL/GenBank/DDBJ databases">
        <authorList>
            <person name="Seilhamer J.J."/>
        </authorList>
    </citation>
    <scope>NUCLEOTIDE SEQUENCE [LARGE SCALE GENOMIC DNA]</scope>
    <source>
        <strain evidence="5 6">CCBAU 10071</strain>
    </source>
</reference>
<accession>A0A1C3XG70</accession>
<proteinExistence type="predicted"/>
<keyword evidence="1" id="KW-0805">Transcription regulation</keyword>
<dbReference type="Gene3D" id="1.10.10.10">
    <property type="entry name" value="Winged helix-like DNA-binding domain superfamily/Winged helix DNA-binding domain"/>
    <property type="match status" value="1"/>
</dbReference>
<feature type="domain" description="HTH luxR-type" evidence="4">
    <location>
        <begin position="354"/>
        <end position="419"/>
    </location>
</feature>
<dbReference type="PANTHER" id="PTHR44688:SF25">
    <property type="entry name" value="HTH LUXR-TYPE DOMAIN-CONTAINING PROTEIN"/>
    <property type="match status" value="1"/>
</dbReference>
<dbReference type="InterPro" id="IPR000792">
    <property type="entry name" value="Tscrpt_reg_LuxR_C"/>
</dbReference>
<dbReference type="Pfam" id="PF03472">
    <property type="entry name" value="Autoind_bind"/>
    <property type="match status" value="1"/>
</dbReference>
<sequence length="421" mass="48017">MHGVVLVKQLVVNVREWRPNMRKRPRGAAPVRDLRRVELREEFRAERTSLRRRLRRWYVLTRSADLVRRNRCIICQPFFRESGYARDDSAARIATRPVGNEPTQLRVGSPAGARAGFLHLSDRCALGPGQTFRARRFPSRAGVQLQQAEPTSVQVKWEIEMDDQSHGQMPLSSSRRESRGPDLFSFVECATQTRSIKALFELLVSFASNEGFNKVAYAALTCSNERRLLDYLPPPPTINFPSDWCQRYAEQEYRAIDPVVRRTAMLPRPFLWDDLTNKYKLQPRELRVLHEAREAGLKHGISVPLFGSQGRLAFVSFASPFDDADPQHRMAHLATLASAFHNAVAQITPLVDEGCEPDIPLTERETECLYWVAEGKSAWVIGRLVEVSPNTVNFHMKNVVRKLGAANRTNAVHKATRRRLI</sequence>
<dbReference type="InterPro" id="IPR005143">
    <property type="entry name" value="TF_LuxR_autoind-bd_dom"/>
</dbReference>
<keyword evidence="3" id="KW-0804">Transcription</keyword>
<dbReference type="InterPro" id="IPR036388">
    <property type="entry name" value="WH-like_DNA-bd_sf"/>
</dbReference>
<dbReference type="SUPFAM" id="SSF46894">
    <property type="entry name" value="C-terminal effector domain of the bipartite response regulators"/>
    <property type="match status" value="1"/>
</dbReference>
<dbReference type="AlphaFoldDB" id="A0A1C3XG70"/>
<keyword evidence="2 5" id="KW-0238">DNA-binding</keyword>
<protein>
    <submittedName>
        <fullName evidence="5">DNA-binding transcriptional regulator, CsgD family</fullName>
    </submittedName>
</protein>
<dbReference type="Pfam" id="PF00196">
    <property type="entry name" value="GerE"/>
    <property type="match status" value="1"/>
</dbReference>
<evidence type="ECO:0000256" key="3">
    <source>
        <dbReference type="ARBA" id="ARBA00023163"/>
    </source>
</evidence>
<dbReference type="SMART" id="SM00421">
    <property type="entry name" value="HTH_LUXR"/>
    <property type="match status" value="1"/>
</dbReference>
<dbReference type="PROSITE" id="PS50043">
    <property type="entry name" value="HTH_LUXR_2"/>
    <property type="match status" value="1"/>
</dbReference>
<dbReference type="Gene3D" id="3.30.450.80">
    <property type="entry name" value="Transcription factor LuxR-like, autoinducer-binding domain"/>
    <property type="match status" value="1"/>
</dbReference>
<evidence type="ECO:0000256" key="1">
    <source>
        <dbReference type="ARBA" id="ARBA00023015"/>
    </source>
</evidence>
<evidence type="ECO:0000313" key="6">
    <source>
        <dbReference type="Proteomes" id="UP000183174"/>
    </source>
</evidence>
<dbReference type="GO" id="GO:0003677">
    <property type="term" value="F:DNA binding"/>
    <property type="evidence" value="ECO:0007669"/>
    <property type="project" value="UniProtKB-KW"/>
</dbReference>
<evidence type="ECO:0000313" key="5">
    <source>
        <dbReference type="EMBL" id="SCB51209.1"/>
    </source>
</evidence>
<dbReference type="InterPro" id="IPR016032">
    <property type="entry name" value="Sig_transdc_resp-reg_C-effctor"/>
</dbReference>
<evidence type="ECO:0000256" key="2">
    <source>
        <dbReference type="ARBA" id="ARBA00023125"/>
    </source>
</evidence>
<gene>
    <name evidence="5" type="ORF">GA0061099_10162</name>
</gene>
<name>A0A1C3XG70_9BRAD</name>
<dbReference type="CDD" id="cd06170">
    <property type="entry name" value="LuxR_C_like"/>
    <property type="match status" value="1"/>
</dbReference>
<dbReference type="Proteomes" id="UP000183174">
    <property type="component" value="Unassembled WGS sequence"/>
</dbReference>
<organism evidence="5 6">
    <name type="scientific">Bradyrhizobium yuanmingense</name>
    <dbReference type="NCBI Taxonomy" id="108015"/>
    <lineage>
        <taxon>Bacteria</taxon>
        <taxon>Pseudomonadati</taxon>
        <taxon>Pseudomonadota</taxon>
        <taxon>Alphaproteobacteria</taxon>
        <taxon>Hyphomicrobiales</taxon>
        <taxon>Nitrobacteraceae</taxon>
        <taxon>Bradyrhizobium</taxon>
    </lineage>
</organism>
<dbReference type="InterPro" id="IPR036693">
    <property type="entry name" value="TF_LuxR_autoind-bd_dom_sf"/>
</dbReference>